<dbReference type="PANTHER" id="PTHR24567:SF74">
    <property type="entry name" value="HTH-TYPE TRANSCRIPTIONAL REGULATOR ARCR"/>
    <property type="match status" value="1"/>
</dbReference>
<keyword evidence="2" id="KW-0238">DNA-binding</keyword>
<proteinExistence type="predicted"/>
<dbReference type="PROSITE" id="PS51063">
    <property type="entry name" value="HTH_CRP_2"/>
    <property type="match status" value="1"/>
</dbReference>
<protein>
    <submittedName>
        <fullName evidence="5">Crp/Fnr family transcriptional regulator</fullName>
    </submittedName>
</protein>
<dbReference type="PANTHER" id="PTHR24567">
    <property type="entry name" value="CRP FAMILY TRANSCRIPTIONAL REGULATORY PROTEIN"/>
    <property type="match status" value="1"/>
</dbReference>
<evidence type="ECO:0000256" key="1">
    <source>
        <dbReference type="ARBA" id="ARBA00023015"/>
    </source>
</evidence>
<dbReference type="InterPro" id="IPR012318">
    <property type="entry name" value="HTH_CRP"/>
</dbReference>
<evidence type="ECO:0000313" key="5">
    <source>
        <dbReference type="EMBL" id="MBE9106275.1"/>
    </source>
</evidence>
<dbReference type="InterPro" id="IPR014710">
    <property type="entry name" value="RmlC-like_jellyroll"/>
</dbReference>
<dbReference type="Gene3D" id="1.10.10.10">
    <property type="entry name" value="Winged helix-like DNA-binding domain superfamily/Winged helix DNA-binding domain"/>
    <property type="match status" value="1"/>
</dbReference>
<dbReference type="InterPro" id="IPR036388">
    <property type="entry name" value="WH-like_DNA-bd_sf"/>
</dbReference>
<dbReference type="Gene3D" id="2.60.120.10">
    <property type="entry name" value="Jelly Rolls"/>
    <property type="match status" value="1"/>
</dbReference>
<keyword evidence="6" id="KW-1185">Reference proteome</keyword>
<dbReference type="SUPFAM" id="SSF51206">
    <property type="entry name" value="cAMP-binding domain-like"/>
    <property type="match status" value="1"/>
</dbReference>
<gene>
    <name evidence="5" type="ORF">IQ229_15435</name>
</gene>
<dbReference type="Pfam" id="PF13545">
    <property type="entry name" value="HTH_Crp_2"/>
    <property type="match status" value="1"/>
</dbReference>
<dbReference type="InterPro" id="IPR050397">
    <property type="entry name" value="Env_Response_Regulators"/>
</dbReference>
<sequence length="245" mass="27094">MSVSNQPHLPIENQILAALSEAEYQRLVPYLEPVELSVKQVLYKANEPITHVYFPHQSIVSLICTQKDGSTVEAGIVSNAGMVGVPVIWGSNTTNTTAFVQITGSSMMMKTELLQAEFNRGGELQSLLLGYTHGLFTQVTQTFACNSLHTIERRLARCLLFIADRVQSDTFVLTQEYIAKMLGCRRTGVTEVAGRLSRAGIISYKRGAIAILNRSRLEDTSCECYLMIEEYARLLGVPSQSALQN</sequence>
<keyword evidence="3" id="KW-0804">Transcription</keyword>
<feature type="non-terminal residue" evidence="5">
    <location>
        <position position="245"/>
    </location>
</feature>
<evidence type="ECO:0000259" key="4">
    <source>
        <dbReference type="PROSITE" id="PS51063"/>
    </source>
</evidence>
<evidence type="ECO:0000313" key="6">
    <source>
        <dbReference type="Proteomes" id="UP000647836"/>
    </source>
</evidence>
<dbReference type="RefSeq" id="WP_194045066.1">
    <property type="nucleotide sequence ID" value="NZ_JADEXF010000491.1"/>
</dbReference>
<name>A0ABR9U358_9NOSO</name>
<comment type="caution">
    <text evidence="5">The sequence shown here is derived from an EMBL/GenBank/DDBJ whole genome shotgun (WGS) entry which is preliminary data.</text>
</comment>
<feature type="domain" description="HTH crp-type" evidence="4">
    <location>
        <begin position="149"/>
        <end position="215"/>
    </location>
</feature>
<reference evidence="5 6" key="1">
    <citation type="submission" date="2020-10" db="EMBL/GenBank/DDBJ databases">
        <authorList>
            <person name="Castelo-Branco R."/>
            <person name="Eusebio N."/>
            <person name="Adriana R."/>
            <person name="Vieira A."/>
            <person name="Brugerolle De Fraissinette N."/>
            <person name="Rezende De Castro R."/>
            <person name="Schneider M.P."/>
            <person name="Vasconcelos V."/>
            <person name="Leao P.N."/>
        </authorList>
    </citation>
    <scope>NUCLEOTIDE SEQUENCE [LARGE SCALE GENOMIC DNA]</scope>
    <source>
        <strain evidence="5 6">LEGE 07299</strain>
    </source>
</reference>
<dbReference type="InterPro" id="IPR036390">
    <property type="entry name" value="WH_DNA-bd_sf"/>
</dbReference>
<dbReference type="EMBL" id="JADEXF010000491">
    <property type="protein sequence ID" value="MBE9106275.1"/>
    <property type="molecule type" value="Genomic_DNA"/>
</dbReference>
<dbReference type="InterPro" id="IPR018490">
    <property type="entry name" value="cNMP-bd_dom_sf"/>
</dbReference>
<accession>A0ABR9U358</accession>
<keyword evidence="1" id="KW-0805">Transcription regulation</keyword>
<dbReference type="SUPFAM" id="SSF46785">
    <property type="entry name" value="Winged helix' DNA-binding domain"/>
    <property type="match status" value="1"/>
</dbReference>
<dbReference type="Proteomes" id="UP000647836">
    <property type="component" value="Unassembled WGS sequence"/>
</dbReference>
<evidence type="ECO:0000256" key="3">
    <source>
        <dbReference type="ARBA" id="ARBA00023163"/>
    </source>
</evidence>
<evidence type="ECO:0000256" key="2">
    <source>
        <dbReference type="ARBA" id="ARBA00023125"/>
    </source>
</evidence>
<organism evidence="5 6">
    <name type="scientific">Nostoc cf. edaphicum LEGE 07299</name>
    <dbReference type="NCBI Taxonomy" id="2777974"/>
    <lineage>
        <taxon>Bacteria</taxon>
        <taxon>Bacillati</taxon>
        <taxon>Cyanobacteriota</taxon>
        <taxon>Cyanophyceae</taxon>
        <taxon>Nostocales</taxon>
        <taxon>Nostocaceae</taxon>
        <taxon>Nostoc</taxon>
    </lineage>
</organism>